<evidence type="ECO:0000313" key="10">
    <source>
        <dbReference type="Proteomes" id="UP000664859"/>
    </source>
</evidence>
<comment type="catalytic activity">
    <reaction evidence="7">
        <text>1D-myo-inositol 1,3,4,6-tetrakisphosphate + ATP = 1D-myo-inositol 1,3,4,5,6-pentakisphosphate + ADP + H(+)</text>
        <dbReference type="Rhea" id="RHEA:12717"/>
        <dbReference type="ChEBI" id="CHEBI:15378"/>
        <dbReference type="ChEBI" id="CHEBI:30616"/>
        <dbReference type="ChEBI" id="CHEBI:57660"/>
        <dbReference type="ChEBI" id="CHEBI:57733"/>
        <dbReference type="ChEBI" id="CHEBI:456216"/>
        <dbReference type="EC" id="2.7.1.140"/>
    </reaction>
</comment>
<dbReference type="GO" id="GO:0005634">
    <property type="term" value="C:nucleus"/>
    <property type="evidence" value="ECO:0007669"/>
    <property type="project" value="TreeGrafter"/>
</dbReference>
<dbReference type="Proteomes" id="UP000664859">
    <property type="component" value="Unassembled WGS sequence"/>
</dbReference>
<sequence>MELWTQLKDIADWAERQKVASFIGSSLLVVYEPDDGAVVTTTTAVVGDGDGSGVQELQRKVVVKLIDFAHSTVHAQGEGDDNFSTGLRNLYGYVTQLVELSAQLDTSHVSVDHVCEAMFKLPPPMPVASATPAVLLG</sequence>
<comment type="catalytic activity">
    <reaction evidence="6">
        <text>1D-myo-inositol 1,4,5-trisphosphate + 2 ATP = 1D-myo-inositol 1,3,4,5,6-pentakisphosphate + 2 ADP + 2 H(+)</text>
        <dbReference type="Rhea" id="RHEA:32359"/>
        <dbReference type="ChEBI" id="CHEBI:15378"/>
        <dbReference type="ChEBI" id="CHEBI:30616"/>
        <dbReference type="ChEBI" id="CHEBI:57733"/>
        <dbReference type="ChEBI" id="CHEBI:203600"/>
        <dbReference type="ChEBI" id="CHEBI:456216"/>
        <dbReference type="EC" id="2.7.1.151"/>
    </reaction>
</comment>
<keyword evidence="3" id="KW-0547">Nucleotide-binding</keyword>
<dbReference type="GO" id="GO:0051765">
    <property type="term" value="F:inositol tetrakisphosphate kinase activity"/>
    <property type="evidence" value="ECO:0007669"/>
    <property type="project" value="TreeGrafter"/>
</dbReference>
<evidence type="ECO:0000256" key="4">
    <source>
        <dbReference type="ARBA" id="ARBA00022777"/>
    </source>
</evidence>
<dbReference type="Pfam" id="PF03770">
    <property type="entry name" value="IPK"/>
    <property type="match status" value="1"/>
</dbReference>
<evidence type="ECO:0000313" key="9">
    <source>
        <dbReference type="EMBL" id="KAG5185403.1"/>
    </source>
</evidence>
<dbReference type="InterPro" id="IPR005522">
    <property type="entry name" value="IPK"/>
</dbReference>
<comment type="caution">
    <text evidence="9">The sequence shown here is derived from an EMBL/GenBank/DDBJ whole genome shotgun (WGS) entry which is preliminary data.</text>
</comment>
<proteinExistence type="inferred from homology"/>
<dbReference type="EMBL" id="JAFCMP010000134">
    <property type="protein sequence ID" value="KAG5185403.1"/>
    <property type="molecule type" value="Genomic_DNA"/>
</dbReference>
<keyword evidence="2 8" id="KW-0808">Transferase</keyword>
<accession>A0A835ZAL6</accession>
<evidence type="ECO:0000256" key="2">
    <source>
        <dbReference type="ARBA" id="ARBA00022679"/>
    </source>
</evidence>
<dbReference type="AlphaFoldDB" id="A0A835ZAL6"/>
<evidence type="ECO:0000256" key="3">
    <source>
        <dbReference type="ARBA" id="ARBA00022741"/>
    </source>
</evidence>
<dbReference type="Gene3D" id="3.30.470.160">
    <property type="entry name" value="Inositol polyphosphate kinase"/>
    <property type="match status" value="1"/>
</dbReference>
<evidence type="ECO:0000256" key="5">
    <source>
        <dbReference type="ARBA" id="ARBA00022840"/>
    </source>
</evidence>
<reference evidence="9" key="1">
    <citation type="submission" date="2021-02" db="EMBL/GenBank/DDBJ databases">
        <title>First Annotated Genome of the Yellow-green Alga Tribonema minus.</title>
        <authorList>
            <person name="Mahan K.M."/>
        </authorList>
    </citation>
    <scope>NUCLEOTIDE SEQUENCE</scope>
    <source>
        <strain evidence="9">UTEX B ZZ1240</strain>
    </source>
</reference>
<dbReference type="GO" id="GO:0005524">
    <property type="term" value="F:ATP binding"/>
    <property type="evidence" value="ECO:0007669"/>
    <property type="project" value="UniProtKB-KW"/>
</dbReference>
<evidence type="ECO:0000256" key="1">
    <source>
        <dbReference type="ARBA" id="ARBA00007374"/>
    </source>
</evidence>
<evidence type="ECO:0000256" key="6">
    <source>
        <dbReference type="ARBA" id="ARBA00036164"/>
    </source>
</evidence>
<dbReference type="SUPFAM" id="SSF56104">
    <property type="entry name" value="SAICAR synthase-like"/>
    <property type="match status" value="1"/>
</dbReference>
<dbReference type="PANTHER" id="PTHR12400">
    <property type="entry name" value="INOSITOL POLYPHOSPHATE KINASE"/>
    <property type="match status" value="1"/>
</dbReference>
<gene>
    <name evidence="9" type="ORF">JKP88DRAFT_236912</name>
</gene>
<dbReference type="InterPro" id="IPR038286">
    <property type="entry name" value="IPK_sf"/>
</dbReference>
<protein>
    <recommendedName>
        <fullName evidence="8">Kinase</fullName>
        <ecNumber evidence="8">2.7.-.-</ecNumber>
    </recommendedName>
</protein>
<dbReference type="GO" id="GO:0005737">
    <property type="term" value="C:cytoplasm"/>
    <property type="evidence" value="ECO:0007669"/>
    <property type="project" value="TreeGrafter"/>
</dbReference>
<dbReference type="EC" id="2.7.-.-" evidence="8"/>
<evidence type="ECO:0000256" key="7">
    <source>
        <dbReference type="ARBA" id="ARBA00036525"/>
    </source>
</evidence>
<dbReference type="GO" id="GO:0008440">
    <property type="term" value="F:inositol-1,4,5-trisphosphate 3-kinase activity"/>
    <property type="evidence" value="ECO:0007669"/>
    <property type="project" value="TreeGrafter"/>
</dbReference>
<comment type="similarity">
    <text evidence="1 8">Belongs to the inositol phosphokinase (IPK) family.</text>
</comment>
<keyword evidence="10" id="KW-1185">Reference proteome</keyword>
<dbReference type="GO" id="GO:0032958">
    <property type="term" value="P:inositol phosphate biosynthetic process"/>
    <property type="evidence" value="ECO:0007669"/>
    <property type="project" value="InterPro"/>
</dbReference>
<keyword evidence="5" id="KW-0067">ATP-binding</keyword>
<dbReference type="PANTHER" id="PTHR12400:SF51">
    <property type="entry name" value="INOSITOL POLYPHOSPHATE MULTIKINASE"/>
    <property type="match status" value="1"/>
</dbReference>
<name>A0A835ZAL6_9STRA</name>
<evidence type="ECO:0000256" key="8">
    <source>
        <dbReference type="RuleBase" id="RU363090"/>
    </source>
</evidence>
<organism evidence="9 10">
    <name type="scientific">Tribonema minus</name>
    <dbReference type="NCBI Taxonomy" id="303371"/>
    <lineage>
        <taxon>Eukaryota</taxon>
        <taxon>Sar</taxon>
        <taxon>Stramenopiles</taxon>
        <taxon>Ochrophyta</taxon>
        <taxon>PX clade</taxon>
        <taxon>Xanthophyceae</taxon>
        <taxon>Tribonematales</taxon>
        <taxon>Tribonemataceae</taxon>
        <taxon>Tribonema</taxon>
    </lineage>
</organism>
<keyword evidence="4 8" id="KW-0418">Kinase</keyword>